<protein>
    <submittedName>
        <fullName evidence="1">Uncharacterized protein</fullName>
    </submittedName>
</protein>
<keyword evidence="2" id="KW-1185">Reference proteome</keyword>
<accession>A0A8K0PDZ4</accession>
<organism evidence="1 2">
    <name type="scientific">Elsinoe batatas</name>
    <dbReference type="NCBI Taxonomy" id="2601811"/>
    <lineage>
        <taxon>Eukaryota</taxon>
        <taxon>Fungi</taxon>
        <taxon>Dikarya</taxon>
        <taxon>Ascomycota</taxon>
        <taxon>Pezizomycotina</taxon>
        <taxon>Dothideomycetes</taxon>
        <taxon>Dothideomycetidae</taxon>
        <taxon>Myriangiales</taxon>
        <taxon>Elsinoaceae</taxon>
        <taxon>Elsinoe</taxon>
    </lineage>
</organism>
<gene>
    <name evidence="1" type="ORF">KVT40_006833</name>
</gene>
<dbReference type="OrthoDB" id="3270296at2759"/>
<dbReference type="Proteomes" id="UP000809789">
    <property type="component" value="Unassembled WGS sequence"/>
</dbReference>
<proteinExistence type="predicted"/>
<name>A0A8K0PDZ4_9PEZI</name>
<reference evidence="1" key="1">
    <citation type="submission" date="2021-07" db="EMBL/GenBank/DDBJ databases">
        <title>Elsinoe batatas strain:CRI-CJ2 Genome sequencing and assembly.</title>
        <authorList>
            <person name="Huang L."/>
        </authorList>
    </citation>
    <scope>NUCLEOTIDE SEQUENCE</scope>
    <source>
        <strain evidence="1">CRI-CJ2</strain>
    </source>
</reference>
<evidence type="ECO:0000313" key="1">
    <source>
        <dbReference type="EMBL" id="KAG8625082.1"/>
    </source>
</evidence>
<evidence type="ECO:0000313" key="2">
    <source>
        <dbReference type="Proteomes" id="UP000809789"/>
    </source>
</evidence>
<dbReference type="EMBL" id="JAESVG020000008">
    <property type="protein sequence ID" value="KAG8625082.1"/>
    <property type="molecule type" value="Genomic_DNA"/>
</dbReference>
<dbReference type="AlphaFoldDB" id="A0A8K0PDZ4"/>
<comment type="caution">
    <text evidence="1">The sequence shown here is derived from an EMBL/GenBank/DDBJ whole genome shotgun (WGS) entry which is preliminary data.</text>
</comment>
<sequence length="351" mass="40266">MAHEFGRKEHLFNILASEMDSSADILNLSLCNKDIHKIVFPWLYRHIEIHTPRKLERVTKLMYDRPDLAKQLWFGVILSLRRKGSQLVVPWPLIQRSSHCLTAERRSALFSKLSWRESELGLETPHVLGFYRGINASLVLPALAGFRHLKTLTLGNFELVIHHAIPLDLPQVTHLELIAPHHIADVGFDPRSVLQMMNPLTSLIIKLGHPRNTDLRDPPPDDMIDGELWGAALVPHHLTLQYLKIQYFDCVTNAECGTLHRHMSWTRFQKLRRLEIPFNFVPMANIWTKKKGARRSSELVKALPTSLEKLGISRTRSAKGLEEDIQATLPKCRLVLLGRVCREVPRQHVPT</sequence>